<dbReference type="GO" id="GO:0016787">
    <property type="term" value="F:hydrolase activity"/>
    <property type="evidence" value="ECO:0007669"/>
    <property type="project" value="UniProtKB-KW"/>
</dbReference>
<reference evidence="2" key="1">
    <citation type="journal article" date="2019" name="Int. J. Syst. Evol. Microbiol.">
        <title>The Global Catalogue of Microorganisms (GCM) 10K type strain sequencing project: providing services to taxonomists for standard genome sequencing and annotation.</title>
        <authorList>
            <consortium name="The Broad Institute Genomics Platform"/>
            <consortium name="The Broad Institute Genome Sequencing Center for Infectious Disease"/>
            <person name="Wu L."/>
            <person name="Ma J."/>
        </authorList>
    </citation>
    <scope>NUCLEOTIDE SEQUENCE [LARGE SCALE GENOMIC DNA]</scope>
    <source>
        <strain evidence="2">CECT 7698</strain>
    </source>
</reference>
<proteinExistence type="predicted"/>
<gene>
    <name evidence="1" type="ORF">ACFOEV_06110</name>
</gene>
<dbReference type="Gene3D" id="3.40.50.1820">
    <property type="entry name" value="alpha/beta hydrolase"/>
    <property type="match status" value="1"/>
</dbReference>
<dbReference type="Pfam" id="PF05728">
    <property type="entry name" value="UPF0227"/>
    <property type="match status" value="1"/>
</dbReference>
<organism evidence="1 2">
    <name type="scientific">Litchfieldella rifensis</name>
    <dbReference type="NCBI Taxonomy" id="762643"/>
    <lineage>
        <taxon>Bacteria</taxon>
        <taxon>Pseudomonadati</taxon>
        <taxon>Pseudomonadota</taxon>
        <taxon>Gammaproteobacteria</taxon>
        <taxon>Oceanospirillales</taxon>
        <taxon>Halomonadaceae</taxon>
        <taxon>Litchfieldella</taxon>
    </lineage>
</organism>
<keyword evidence="1" id="KW-0378">Hydrolase</keyword>
<name>A0ABV7LLI8_9GAMM</name>
<dbReference type="InterPro" id="IPR029058">
    <property type="entry name" value="AB_hydrolase_fold"/>
</dbReference>
<keyword evidence="2" id="KW-1185">Reference proteome</keyword>
<protein>
    <submittedName>
        <fullName evidence="1">YqiA/YcfP family alpha/beta fold hydrolase</fullName>
    </submittedName>
</protein>
<comment type="caution">
    <text evidence="1">The sequence shown here is derived from an EMBL/GenBank/DDBJ whole genome shotgun (WGS) entry which is preliminary data.</text>
</comment>
<accession>A0ABV7LLI8</accession>
<sequence length="217" mass="23304">MLSAGRAAGQALASGVLYLHGFNSGSASPKARLMQAACQQLEDGPWPCEAPQLPHRPQAAYRLAEQWLGRLGHRPLVVGSSMGGFLATCLAERHDLEAVVINPAVRPARLVEEWMGEGFVNEYTGERFTVDAVHRDELAVLTPETITPARYLLLLGTRDETLDCHDAFAAYAGCRTILHPGGDHGFSALADYLPAILAHGGRYLPPGRLTPIGLDGT</sequence>
<dbReference type="PANTHER" id="PTHR35602:SF3">
    <property type="entry name" value="ESTERASE YQIA"/>
    <property type="match status" value="1"/>
</dbReference>
<dbReference type="EMBL" id="JBHRUG010000013">
    <property type="protein sequence ID" value="MFC3283185.1"/>
    <property type="molecule type" value="Genomic_DNA"/>
</dbReference>
<dbReference type="SUPFAM" id="SSF53474">
    <property type="entry name" value="alpha/beta-Hydrolases"/>
    <property type="match status" value="1"/>
</dbReference>
<dbReference type="RefSeq" id="WP_386772248.1">
    <property type="nucleotide sequence ID" value="NZ_JBHRUG010000013.1"/>
</dbReference>
<evidence type="ECO:0000313" key="2">
    <source>
        <dbReference type="Proteomes" id="UP001595579"/>
    </source>
</evidence>
<dbReference type="InterPro" id="IPR008886">
    <property type="entry name" value="UPF0227/Esterase_YqiA"/>
</dbReference>
<dbReference type="PANTHER" id="PTHR35602">
    <property type="entry name" value="ESTERASE YQIA-RELATED"/>
    <property type="match status" value="1"/>
</dbReference>
<evidence type="ECO:0000313" key="1">
    <source>
        <dbReference type="EMBL" id="MFC3283185.1"/>
    </source>
</evidence>
<dbReference type="Proteomes" id="UP001595579">
    <property type="component" value="Unassembled WGS sequence"/>
</dbReference>